<geneLocation type="plasmid" evidence="2">
    <name>pF77</name>
</geneLocation>
<geneLocation type="plasmid" evidence="3">
    <name>pF5</name>
</geneLocation>
<evidence type="ECO:0000313" key="2">
    <source>
        <dbReference type="EMBL" id="AOZ86949.1"/>
    </source>
</evidence>
<evidence type="ECO:0000256" key="1">
    <source>
        <dbReference type="SAM" id="MobiDB-lite"/>
    </source>
</evidence>
<dbReference type="EMBL" id="CP016403">
    <property type="protein sequence ID" value="AOZ87049.1"/>
    <property type="molecule type" value="Genomic_DNA"/>
</dbReference>
<proteinExistence type="predicted"/>
<keyword evidence="2" id="KW-0614">Plasmid</keyword>
<organism evidence="2">
    <name type="scientific">Klebsiella pneumoniae subsp. pneumoniae</name>
    <dbReference type="NCBI Taxonomy" id="72407"/>
    <lineage>
        <taxon>Bacteria</taxon>
        <taxon>Pseudomonadati</taxon>
        <taxon>Pseudomonadota</taxon>
        <taxon>Gammaproteobacteria</taxon>
        <taxon>Enterobacterales</taxon>
        <taxon>Enterobacteriaceae</taxon>
        <taxon>Klebsiella/Raoultella group</taxon>
        <taxon>Klebsiella</taxon>
        <taxon>Klebsiella pneumoniae complex</taxon>
    </lineage>
</organism>
<accession>A0A1D9N9K2</accession>
<name>A0A1D9N9K2_KLEPN</name>
<evidence type="ECO:0000313" key="3">
    <source>
        <dbReference type="EMBL" id="AOZ87049.1"/>
    </source>
</evidence>
<dbReference type="EMBL" id="CP016402">
    <property type="protein sequence ID" value="AOZ86949.1"/>
    <property type="molecule type" value="Genomic_DNA"/>
</dbReference>
<gene>
    <name evidence="3" type="ORF">A7K71_31</name>
    <name evidence="2" type="ORF">A7K74_33</name>
</gene>
<dbReference type="AlphaFoldDB" id="A0A1D9N9K2"/>
<reference evidence="2" key="1">
    <citation type="submission" date="2016-07" db="EMBL/GenBank/DDBJ databases">
        <authorList>
            <person name="Zhai Y."/>
            <person name="He Z."/>
            <person name="Kang Y."/>
            <person name="Yu H."/>
            <person name="Wang J."/>
            <person name="Du P."/>
            <person name="Zhang Z."/>
            <person name="Chen Y."/>
            <person name="Hu S."/>
            <person name="Gao Z."/>
        </authorList>
    </citation>
    <scope>NUCLEOTIDE SEQUENCE [LARGE SCALE GENOMIC DNA]</scope>
    <source>
        <strain evidence="3">F5</strain>
        <strain evidence="2">F77</strain>
        <plasmid evidence="3">pF5</plasmid>
        <plasmid evidence="2">pF77</plasmid>
    </source>
</reference>
<sequence length="38" mass="4295">MAIPFTANISFSRAVITSPGHFSEPRTDEEETRYTHTP</sequence>
<feature type="region of interest" description="Disordered" evidence="1">
    <location>
        <begin position="14"/>
        <end position="38"/>
    </location>
</feature>
<protein>
    <submittedName>
        <fullName evidence="2">Uncharacterized protein</fullName>
    </submittedName>
</protein>